<sequence>MHMNLMTELILLINKTIEVMYFKKCDLPTNNSLGEITQTLGITGVKKLVFQSYKNLSFALVKHYLDDFENLKSLSLTSNNVSYADKDLLAGLVNLTDLNLRDNNLHQVTGFFNYTPGLQLLELDDNALQSIEPGTFDNLKNLLILNLSVNHLTEPRSGIFDELVALKSLDLNMNYMVKLPEDIFAKLENLEVLNLSRNNFTNLPRNLLRNNTKLRNFTLFDNKRNMTTLPDAFFANLTKLEMLKLKRNGFVTLPEDLFWGCTSLININLERNYLRTLPRYIFRDL</sequence>
<proteinExistence type="predicted"/>
<dbReference type="GO" id="GO:0005886">
    <property type="term" value="C:plasma membrane"/>
    <property type="evidence" value="ECO:0007669"/>
    <property type="project" value="TreeGrafter"/>
</dbReference>
<dbReference type="InterPro" id="IPR050541">
    <property type="entry name" value="LRR_TM_domain-containing"/>
</dbReference>
<keyword evidence="2" id="KW-0732">Signal</keyword>
<dbReference type="InterPro" id="IPR003591">
    <property type="entry name" value="Leu-rich_rpt_typical-subtyp"/>
</dbReference>
<gene>
    <name evidence="5" type="primary">LOC112464655</name>
</gene>
<keyword evidence="1" id="KW-0433">Leucine-rich repeat</keyword>
<dbReference type="PROSITE" id="PS51450">
    <property type="entry name" value="LRR"/>
    <property type="match status" value="2"/>
</dbReference>
<keyword evidence="3" id="KW-0677">Repeat</keyword>
<dbReference type="GeneID" id="112464655"/>
<dbReference type="RefSeq" id="XP_024887559.1">
    <property type="nucleotide sequence ID" value="XM_025031791.1"/>
</dbReference>
<dbReference type="Pfam" id="PF13855">
    <property type="entry name" value="LRR_8"/>
    <property type="match status" value="2"/>
</dbReference>
<dbReference type="AlphaFoldDB" id="A0A6J1QXX7"/>
<dbReference type="Proteomes" id="UP000504618">
    <property type="component" value="Unplaced"/>
</dbReference>
<feature type="non-terminal residue" evidence="5">
    <location>
        <position position="285"/>
    </location>
</feature>
<protein>
    <submittedName>
        <fullName evidence="5">Protein toll-like</fullName>
    </submittedName>
</protein>
<dbReference type="InterPro" id="IPR001611">
    <property type="entry name" value="Leu-rich_rpt"/>
</dbReference>
<accession>A0A6J1QXX7</accession>
<dbReference type="OrthoDB" id="1421090at2759"/>
<organism evidence="4 5">
    <name type="scientific">Temnothorax curvispinosus</name>
    <dbReference type="NCBI Taxonomy" id="300111"/>
    <lineage>
        <taxon>Eukaryota</taxon>
        <taxon>Metazoa</taxon>
        <taxon>Ecdysozoa</taxon>
        <taxon>Arthropoda</taxon>
        <taxon>Hexapoda</taxon>
        <taxon>Insecta</taxon>
        <taxon>Pterygota</taxon>
        <taxon>Neoptera</taxon>
        <taxon>Endopterygota</taxon>
        <taxon>Hymenoptera</taxon>
        <taxon>Apocrita</taxon>
        <taxon>Aculeata</taxon>
        <taxon>Formicoidea</taxon>
        <taxon>Formicidae</taxon>
        <taxon>Myrmicinae</taxon>
        <taxon>Temnothorax</taxon>
    </lineage>
</organism>
<keyword evidence="4" id="KW-1185">Reference proteome</keyword>
<dbReference type="Gene3D" id="3.80.10.10">
    <property type="entry name" value="Ribonuclease Inhibitor"/>
    <property type="match status" value="1"/>
</dbReference>
<dbReference type="SMART" id="SM00369">
    <property type="entry name" value="LRR_TYP"/>
    <property type="match status" value="8"/>
</dbReference>
<evidence type="ECO:0000256" key="1">
    <source>
        <dbReference type="ARBA" id="ARBA00022614"/>
    </source>
</evidence>
<dbReference type="PANTHER" id="PTHR24369:SF210">
    <property type="entry name" value="CHAOPTIN-RELATED"/>
    <property type="match status" value="1"/>
</dbReference>
<evidence type="ECO:0000313" key="5">
    <source>
        <dbReference type="RefSeq" id="XP_024887559.1"/>
    </source>
</evidence>
<dbReference type="PANTHER" id="PTHR24369">
    <property type="entry name" value="ANTIGEN BSP, PUTATIVE-RELATED"/>
    <property type="match status" value="1"/>
</dbReference>
<dbReference type="Pfam" id="PF00560">
    <property type="entry name" value="LRR_1"/>
    <property type="match status" value="1"/>
</dbReference>
<name>A0A6J1QXX7_9HYME</name>
<dbReference type="InterPro" id="IPR032675">
    <property type="entry name" value="LRR_dom_sf"/>
</dbReference>
<reference evidence="5" key="1">
    <citation type="submission" date="2025-08" db="UniProtKB">
        <authorList>
            <consortium name="RefSeq"/>
        </authorList>
    </citation>
    <scope>IDENTIFICATION</scope>
    <source>
        <tissue evidence="5">Whole body</tissue>
    </source>
</reference>
<dbReference type="SUPFAM" id="SSF52058">
    <property type="entry name" value="L domain-like"/>
    <property type="match status" value="1"/>
</dbReference>
<evidence type="ECO:0000256" key="3">
    <source>
        <dbReference type="ARBA" id="ARBA00022737"/>
    </source>
</evidence>
<evidence type="ECO:0000313" key="4">
    <source>
        <dbReference type="Proteomes" id="UP000504618"/>
    </source>
</evidence>
<evidence type="ECO:0000256" key="2">
    <source>
        <dbReference type="ARBA" id="ARBA00022729"/>
    </source>
</evidence>